<evidence type="ECO:0000313" key="1">
    <source>
        <dbReference type="EMBL" id="MBB3149210.1"/>
    </source>
</evidence>
<organism evidence="1 2">
    <name type="scientific">Phyllobacterium trifolii</name>
    <dbReference type="NCBI Taxonomy" id="300193"/>
    <lineage>
        <taxon>Bacteria</taxon>
        <taxon>Pseudomonadati</taxon>
        <taxon>Pseudomonadota</taxon>
        <taxon>Alphaproteobacteria</taxon>
        <taxon>Hyphomicrobiales</taxon>
        <taxon>Phyllobacteriaceae</taxon>
        <taxon>Phyllobacterium</taxon>
    </lineage>
</organism>
<evidence type="ECO:0000313" key="2">
    <source>
        <dbReference type="Proteomes" id="UP000554520"/>
    </source>
</evidence>
<accession>A0A839UJZ9</accession>
<keyword evidence="2" id="KW-1185">Reference proteome</keyword>
<sequence length="124" mass="14580">MAIPTSRRIRKPKGDYIIYVREAYSLNSAWMPTPRYHSGTILFEEPGGKTHHTGINRVTLKFRKLHYCVPEDATADAKAKASEHKRYCRALELYREFYRRTGQRYELVRETDRSLPYLPESLSV</sequence>
<dbReference type="EMBL" id="JACHXN010000028">
    <property type="protein sequence ID" value="MBB3149210.1"/>
    <property type="molecule type" value="Genomic_DNA"/>
</dbReference>
<gene>
    <name evidence="1" type="ORF">FHS21_005662</name>
</gene>
<dbReference type="Proteomes" id="UP000554520">
    <property type="component" value="Unassembled WGS sequence"/>
</dbReference>
<proteinExistence type="predicted"/>
<protein>
    <submittedName>
        <fullName evidence="1">Uncharacterized protein</fullName>
    </submittedName>
</protein>
<dbReference type="AlphaFoldDB" id="A0A839UJZ9"/>
<name>A0A839UJZ9_9HYPH</name>
<comment type="caution">
    <text evidence="1">The sequence shown here is derived from an EMBL/GenBank/DDBJ whole genome shotgun (WGS) entry which is preliminary data.</text>
</comment>
<reference evidence="1 2" key="1">
    <citation type="submission" date="2020-08" db="EMBL/GenBank/DDBJ databases">
        <title>Genomic Encyclopedia of Type Strains, Phase III (KMG-III): the genomes of soil and plant-associated and newly described type strains.</title>
        <authorList>
            <person name="Whitman W."/>
        </authorList>
    </citation>
    <scope>NUCLEOTIDE SEQUENCE [LARGE SCALE GENOMIC DNA]</scope>
    <source>
        <strain evidence="1 2">CECT 7015</strain>
    </source>
</reference>